<name>A0A177E0X5_ALTAL</name>
<dbReference type="RefSeq" id="XP_018390492.1">
    <property type="nucleotide sequence ID" value="XM_018531125.1"/>
</dbReference>
<keyword evidence="3 7" id="KW-1133">Transmembrane helix</keyword>
<proteinExistence type="inferred from homology"/>
<organism evidence="9 10">
    <name type="scientific">Alternaria alternata</name>
    <name type="common">Alternaria rot fungus</name>
    <name type="synonym">Torula alternata</name>
    <dbReference type="NCBI Taxonomy" id="5599"/>
    <lineage>
        <taxon>Eukaryota</taxon>
        <taxon>Fungi</taxon>
        <taxon>Dikarya</taxon>
        <taxon>Ascomycota</taxon>
        <taxon>Pezizomycotina</taxon>
        <taxon>Dothideomycetes</taxon>
        <taxon>Pleosporomycetidae</taxon>
        <taxon>Pleosporales</taxon>
        <taxon>Pleosporineae</taxon>
        <taxon>Pleosporaceae</taxon>
        <taxon>Alternaria</taxon>
        <taxon>Alternaria sect. Alternaria</taxon>
        <taxon>Alternaria alternata complex</taxon>
    </lineage>
</organism>
<comment type="similarity">
    <text evidence="5">Belongs to the SAT4 family.</text>
</comment>
<feature type="transmembrane region" description="Helical" evidence="7">
    <location>
        <begin position="141"/>
        <end position="162"/>
    </location>
</feature>
<keyword evidence="4 7" id="KW-0472">Membrane</keyword>
<feature type="region of interest" description="Disordered" evidence="6">
    <location>
        <begin position="343"/>
        <end position="366"/>
    </location>
</feature>
<dbReference type="VEuPathDB" id="FungiDB:CC77DRAFT_299499"/>
<comment type="subcellular location">
    <subcellularLocation>
        <location evidence="1">Membrane</location>
        <topology evidence="1">Multi-pass membrane protein</topology>
    </subcellularLocation>
</comment>
<evidence type="ECO:0000313" key="10">
    <source>
        <dbReference type="Proteomes" id="UP000077248"/>
    </source>
</evidence>
<dbReference type="PANTHER" id="PTHR33048:SF123">
    <property type="entry name" value="INTEGRAL MEMBRANE PROTEIN"/>
    <property type="match status" value="1"/>
</dbReference>
<sequence>MGTVNDFFKPYDLRPKILVTELTLASLSTMVLAIRFCTRKCIVGKVSLSDYIMAVALLFTWGLCACNHYQLFFGSGTKSNPEVPPTATKEETDAFWEYWLFGTVASWYAYHIGYLFITSLIKLSILCFYLGFATQRTFRRLVITSIVIVVVIGIYCIFIVAFQCLENPSDALSPAILSGWGDGHCFDLRIVLYWQAGWSLGSDLVVLLLPMPILLALRMPRGKRLSVIAIFAVSLLIPIASGIRLWSLFLWANSGDLARYYSAYIIFWSQVEINTAIMCASAPSIQPLLKRMLNRIPCGRPSHSPSYYYGGRTSLPGLTAVEMERNLRRDSIDILETPTRTYCSSGGHANDQSHDQTSISHNTEEEDIRARVRALSCPPTVYLRPTSPSSIFSLPLQANNNTQGG</sequence>
<accession>A0A177E0X5</accession>
<evidence type="ECO:0000256" key="7">
    <source>
        <dbReference type="SAM" id="Phobius"/>
    </source>
</evidence>
<feature type="transmembrane region" description="Helical" evidence="7">
    <location>
        <begin position="17"/>
        <end position="38"/>
    </location>
</feature>
<evidence type="ECO:0000256" key="2">
    <source>
        <dbReference type="ARBA" id="ARBA00022692"/>
    </source>
</evidence>
<dbReference type="GO" id="GO:0016020">
    <property type="term" value="C:membrane"/>
    <property type="evidence" value="ECO:0007669"/>
    <property type="project" value="UniProtKB-SubCell"/>
</dbReference>
<protein>
    <recommendedName>
        <fullName evidence="8">Rhodopsin domain-containing protein</fullName>
    </recommendedName>
</protein>
<gene>
    <name evidence="9" type="ORF">CC77DRAFT_299499</name>
</gene>
<feature type="transmembrane region" description="Helical" evidence="7">
    <location>
        <begin position="227"/>
        <end position="249"/>
    </location>
</feature>
<dbReference type="EMBL" id="KV441470">
    <property type="protein sequence ID" value="OAG25071.1"/>
    <property type="molecule type" value="Genomic_DNA"/>
</dbReference>
<evidence type="ECO:0000256" key="4">
    <source>
        <dbReference type="ARBA" id="ARBA00023136"/>
    </source>
</evidence>
<evidence type="ECO:0000259" key="8">
    <source>
        <dbReference type="Pfam" id="PF20684"/>
    </source>
</evidence>
<evidence type="ECO:0000256" key="6">
    <source>
        <dbReference type="SAM" id="MobiDB-lite"/>
    </source>
</evidence>
<keyword evidence="10" id="KW-1185">Reference proteome</keyword>
<feature type="transmembrane region" description="Helical" evidence="7">
    <location>
        <begin position="108"/>
        <end position="129"/>
    </location>
</feature>
<feature type="transmembrane region" description="Helical" evidence="7">
    <location>
        <begin position="50"/>
        <end position="71"/>
    </location>
</feature>
<feature type="domain" description="Rhodopsin" evidence="8">
    <location>
        <begin position="34"/>
        <end position="291"/>
    </location>
</feature>
<dbReference type="Proteomes" id="UP000077248">
    <property type="component" value="Unassembled WGS sequence"/>
</dbReference>
<evidence type="ECO:0000256" key="1">
    <source>
        <dbReference type="ARBA" id="ARBA00004141"/>
    </source>
</evidence>
<evidence type="ECO:0000256" key="5">
    <source>
        <dbReference type="ARBA" id="ARBA00038359"/>
    </source>
</evidence>
<evidence type="ECO:0000313" key="9">
    <source>
        <dbReference type="EMBL" id="OAG25071.1"/>
    </source>
</evidence>
<dbReference type="InterPro" id="IPR052337">
    <property type="entry name" value="SAT4-like"/>
</dbReference>
<dbReference type="KEGG" id="aalt:CC77DRAFT_299499"/>
<dbReference type="Pfam" id="PF20684">
    <property type="entry name" value="Fung_rhodopsin"/>
    <property type="match status" value="1"/>
</dbReference>
<evidence type="ECO:0000256" key="3">
    <source>
        <dbReference type="ARBA" id="ARBA00022989"/>
    </source>
</evidence>
<dbReference type="InterPro" id="IPR049326">
    <property type="entry name" value="Rhodopsin_dom_fungi"/>
</dbReference>
<keyword evidence="2 7" id="KW-0812">Transmembrane</keyword>
<dbReference type="AlphaFoldDB" id="A0A177E0X5"/>
<feature type="transmembrane region" description="Helical" evidence="7">
    <location>
        <begin position="196"/>
        <end position="215"/>
    </location>
</feature>
<dbReference type="GeneID" id="29116719"/>
<reference evidence="9 10" key="1">
    <citation type="submission" date="2016-05" db="EMBL/GenBank/DDBJ databases">
        <title>Comparative analysis of secretome profiles of manganese(II)-oxidizing ascomycete fungi.</title>
        <authorList>
            <consortium name="DOE Joint Genome Institute"/>
            <person name="Zeiner C.A."/>
            <person name="Purvine S.O."/>
            <person name="Zink E.M."/>
            <person name="Wu S."/>
            <person name="Pasa-Tolic L."/>
            <person name="Chaput D.L."/>
            <person name="Haridas S."/>
            <person name="Grigoriev I.V."/>
            <person name="Santelli C.M."/>
            <person name="Hansel C.M."/>
        </authorList>
    </citation>
    <scope>NUCLEOTIDE SEQUENCE [LARGE SCALE GENOMIC DNA]</scope>
    <source>
        <strain evidence="9 10">SRC1lrK2f</strain>
    </source>
</reference>
<dbReference type="PANTHER" id="PTHR33048">
    <property type="entry name" value="PTH11-LIKE INTEGRAL MEMBRANE PROTEIN (AFU_ORTHOLOGUE AFUA_5G11245)"/>
    <property type="match status" value="1"/>
</dbReference>